<dbReference type="GO" id="GO:0045037">
    <property type="term" value="P:protein import into chloroplast stroma"/>
    <property type="evidence" value="ECO:0007669"/>
    <property type="project" value="TreeGrafter"/>
</dbReference>
<organism evidence="2">
    <name type="scientific">Rhizophora mucronata</name>
    <name type="common">Asiatic mangrove</name>
    <dbReference type="NCBI Taxonomy" id="61149"/>
    <lineage>
        <taxon>Eukaryota</taxon>
        <taxon>Viridiplantae</taxon>
        <taxon>Streptophyta</taxon>
        <taxon>Embryophyta</taxon>
        <taxon>Tracheophyta</taxon>
        <taxon>Spermatophyta</taxon>
        <taxon>Magnoliopsida</taxon>
        <taxon>eudicotyledons</taxon>
        <taxon>Gunneridae</taxon>
        <taxon>Pentapetalae</taxon>
        <taxon>rosids</taxon>
        <taxon>fabids</taxon>
        <taxon>Malpighiales</taxon>
        <taxon>Rhizophoraceae</taxon>
        <taxon>Rhizophora</taxon>
    </lineage>
</organism>
<proteinExistence type="predicted"/>
<dbReference type="AlphaFoldDB" id="A0A2P2JSA1"/>
<evidence type="ECO:0000313" key="2">
    <source>
        <dbReference type="EMBL" id="MBW96353.1"/>
    </source>
</evidence>
<dbReference type="GO" id="GO:0010207">
    <property type="term" value="P:photosystem II assembly"/>
    <property type="evidence" value="ECO:0007669"/>
    <property type="project" value="InterPro"/>
</dbReference>
<sequence length="55" mass="6756">MRYKRTYRYDPVFALGFVTVYDQLMEGYPSDKDRDAIFQAYIRALEEEPEQYRFC</sequence>
<dbReference type="GO" id="GO:0045038">
    <property type="term" value="P:protein import into chloroplast thylakoid membrane"/>
    <property type="evidence" value="ECO:0007669"/>
    <property type="project" value="TreeGrafter"/>
</dbReference>
<keyword evidence="1" id="KW-0175">Coiled coil</keyword>
<protein>
    <submittedName>
        <fullName evidence="2">Uncharacterized protein MANES_13G152400</fullName>
    </submittedName>
</protein>
<dbReference type="PANTHER" id="PTHR34793">
    <property type="entry name" value="PROTEIN THYLAKOID FORMATION 1, CHLOROPLASTIC"/>
    <property type="match status" value="1"/>
</dbReference>
<dbReference type="EMBL" id="GGEC01015870">
    <property type="protein sequence ID" value="MBW96353.1"/>
    <property type="molecule type" value="Transcribed_RNA"/>
</dbReference>
<evidence type="ECO:0000256" key="1">
    <source>
        <dbReference type="ARBA" id="ARBA00023054"/>
    </source>
</evidence>
<dbReference type="GO" id="GO:0010027">
    <property type="term" value="P:thylakoid membrane organization"/>
    <property type="evidence" value="ECO:0007669"/>
    <property type="project" value="TreeGrafter"/>
</dbReference>
<dbReference type="GO" id="GO:0009534">
    <property type="term" value="C:chloroplast thylakoid"/>
    <property type="evidence" value="ECO:0007669"/>
    <property type="project" value="TreeGrafter"/>
</dbReference>
<reference evidence="2" key="1">
    <citation type="submission" date="2018-02" db="EMBL/GenBank/DDBJ databases">
        <title>Rhizophora mucronata_Transcriptome.</title>
        <authorList>
            <person name="Meera S.P."/>
            <person name="Sreeshan A."/>
            <person name="Augustine A."/>
        </authorList>
    </citation>
    <scope>NUCLEOTIDE SEQUENCE</scope>
    <source>
        <tissue evidence="2">Leaf</tissue>
    </source>
</reference>
<name>A0A2P2JSA1_RHIMU</name>
<dbReference type="InterPro" id="IPR017499">
    <property type="entry name" value="Thf1"/>
</dbReference>
<dbReference type="Pfam" id="PF11264">
    <property type="entry name" value="ThylakoidFormat"/>
    <property type="match status" value="1"/>
</dbReference>
<dbReference type="PANTHER" id="PTHR34793:SF1">
    <property type="entry name" value="PROTEIN THYLAKOID FORMATION 1, CHLOROPLASTIC"/>
    <property type="match status" value="1"/>
</dbReference>
<accession>A0A2P2JSA1</accession>